<evidence type="ECO:0000313" key="1">
    <source>
        <dbReference type="EMBL" id="MBL3578287.1"/>
    </source>
</evidence>
<protein>
    <submittedName>
        <fullName evidence="1">Uncharacterized protein</fullName>
    </submittedName>
</protein>
<dbReference type="Proteomes" id="UP000635853">
    <property type="component" value="Unassembled WGS sequence"/>
</dbReference>
<organism evidence="1 2">
    <name type="scientific">Rhodovulum visakhapatnamense</name>
    <dbReference type="NCBI Taxonomy" id="364297"/>
    <lineage>
        <taxon>Bacteria</taxon>
        <taxon>Pseudomonadati</taxon>
        <taxon>Pseudomonadota</taxon>
        <taxon>Alphaproteobacteria</taxon>
        <taxon>Rhodobacterales</taxon>
        <taxon>Paracoccaceae</taxon>
        <taxon>Rhodovulum</taxon>
    </lineage>
</organism>
<accession>A0ABS1RF55</accession>
<name>A0ABS1RF55_9RHOB</name>
<comment type="caution">
    <text evidence="1">The sequence shown here is derived from an EMBL/GenBank/DDBJ whole genome shotgun (WGS) entry which is preliminary data.</text>
</comment>
<proteinExistence type="predicted"/>
<gene>
    <name evidence="1" type="ORF">JMJ92_08980</name>
</gene>
<sequence length="46" mass="4722">MGAGADGIIVVTDGCDDGTDNMLDLLDTAGLVPHLQNPARRGKSLQ</sequence>
<reference evidence="2" key="1">
    <citation type="submission" date="2021-01" db="EMBL/GenBank/DDBJ databases">
        <title>Draft genomes of Rhodovulum sulfidophilum.</title>
        <authorList>
            <person name="Guzman M.S."/>
        </authorList>
    </citation>
    <scope>NUCLEOTIDE SEQUENCE [LARGE SCALE GENOMIC DNA]</scope>
    <source>
        <strain evidence="2">AB19</strain>
    </source>
</reference>
<evidence type="ECO:0000313" key="2">
    <source>
        <dbReference type="Proteomes" id="UP000635853"/>
    </source>
</evidence>
<keyword evidence="2" id="KW-1185">Reference proteome</keyword>
<dbReference type="EMBL" id="JAESIL010000030">
    <property type="protein sequence ID" value="MBL3578287.1"/>
    <property type="molecule type" value="Genomic_DNA"/>
</dbReference>